<dbReference type="eggNOG" id="COG1640">
    <property type="taxonomic scope" value="Bacteria"/>
</dbReference>
<evidence type="ECO:0000256" key="2">
    <source>
        <dbReference type="ARBA" id="ARBA00005684"/>
    </source>
</evidence>
<dbReference type="Proteomes" id="UP000029067">
    <property type="component" value="Unassembled WGS sequence"/>
</dbReference>
<evidence type="ECO:0000256" key="9">
    <source>
        <dbReference type="ARBA" id="ARBA00031501"/>
    </source>
</evidence>
<dbReference type="EC" id="2.4.1.25" evidence="3 10"/>
<keyword evidence="7 10" id="KW-0119">Carbohydrate metabolism</keyword>
<dbReference type="NCBIfam" id="TIGR00217">
    <property type="entry name" value="malQ"/>
    <property type="match status" value="1"/>
</dbReference>
<dbReference type="SUPFAM" id="SSF51445">
    <property type="entry name" value="(Trans)glycosidases"/>
    <property type="match status" value="1"/>
</dbReference>
<dbReference type="STRING" id="1688.BCUN_2024"/>
<dbReference type="OrthoDB" id="9811841at2"/>
<dbReference type="PANTHER" id="PTHR32438">
    <property type="entry name" value="4-ALPHA-GLUCANOTRANSFERASE DPE1, CHLOROPLASTIC/AMYLOPLASTIC"/>
    <property type="match status" value="1"/>
</dbReference>
<dbReference type="Gene3D" id="3.20.20.80">
    <property type="entry name" value="Glycosidases"/>
    <property type="match status" value="1"/>
</dbReference>
<dbReference type="Pfam" id="PF02446">
    <property type="entry name" value="Glyco_hydro_77"/>
    <property type="match status" value="1"/>
</dbReference>
<evidence type="ECO:0000256" key="10">
    <source>
        <dbReference type="RuleBase" id="RU361207"/>
    </source>
</evidence>
<evidence type="ECO:0000313" key="12">
    <source>
        <dbReference type="EMBL" id="KFI64163.1"/>
    </source>
</evidence>
<organism evidence="12 13">
    <name type="scientific">Bifidobacterium cuniculi</name>
    <dbReference type="NCBI Taxonomy" id="1688"/>
    <lineage>
        <taxon>Bacteria</taxon>
        <taxon>Bacillati</taxon>
        <taxon>Actinomycetota</taxon>
        <taxon>Actinomycetes</taxon>
        <taxon>Bifidobacteriales</taxon>
        <taxon>Bifidobacteriaceae</taxon>
        <taxon>Bifidobacterium</taxon>
    </lineage>
</organism>
<comment type="caution">
    <text evidence="12">The sequence shown here is derived from an EMBL/GenBank/DDBJ whole genome shotgun (WGS) entry which is preliminary data.</text>
</comment>
<evidence type="ECO:0000256" key="5">
    <source>
        <dbReference type="ARBA" id="ARBA00022676"/>
    </source>
</evidence>
<dbReference type="InterPro" id="IPR017853">
    <property type="entry name" value="GH"/>
</dbReference>
<reference evidence="12 13" key="1">
    <citation type="submission" date="2014-03" db="EMBL/GenBank/DDBJ databases">
        <title>Genomics of Bifidobacteria.</title>
        <authorList>
            <person name="Ventura M."/>
            <person name="Milani C."/>
            <person name="Lugli G.A."/>
        </authorList>
    </citation>
    <scope>NUCLEOTIDE SEQUENCE [LARGE SCALE GENOMIC DNA]</scope>
    <source>
        <strain evidence="12 13">LMG 10738</strain>
    </source>
</reference>
<evidence type="ECO:0000256" key="8">
    <source>
        <dbReference type="ARBA" id="ARBA00031423"/>
    </source>
</evidence>
<gene>
    <name evidence="12" type="ORF">BCUN_2024</name>
</gene>
<name>A0A087AZG3_9BIFI</name>
<evidence type="ECO:0000256" key="1">
    <source>
        <dbReference type="ARBA" id="ARBA00000439"/>
    </source>
</evidence>
<dbReference type="InterPro" id="IPR048458">
    <property type="entry name" value="MalQ_N"/>
</dbReference>
<dbReference type="PANTHER" id="PTHR32438:SF5">
    <property type="entry name" value="4-ALPHA-GLUCANOTRANSFERASE DPE1, CHLOROPLASTIC_AMYLOPLASTIC"/>
    <property type="match status" value="1"/>
</dbReference>
<dbReference type="Pfam" id="PF21226">
    <property type="entry name" value="MalQ_N"/>
    <property type="match status" value="1"/>
</dbReference>
<sequence>MPETTPTETTQRTESPERLARPLIRLANDWGIATSYIDQLGTYVEIEDEVLVTVLKALGIDASSDEAIEAALEAHARARADQLVQPTIVKFLGTDSRIPLRTHTDTPGLHITLEDGTDGTEFAMVSPAAKDGDVVVHDLTFRDDMPIGYHTLTVSDGARTASARVLCAPARIPVPQSVQDRQRWGWMAQMYSVRSPESWGVGDYGDLRRLAVDAATKSGADFMLINPIHATAPVTPLEPSPYLPESRRFLNVTYIRPQDIPEFQEASDVQRAPIEQLHDTVAPLNTDPEPMDIDAAWDAKRKALRLIFEMGRPPERQAQFDAFRAEAGDDLRAFALWSVAFQVWGAPWEDGDGWFANYDRTSPEVAALERDHADLYEFECWLQWIAAQQVSEAQQAAKDAGMALGLMQDMAVGVHTYGSDVWWSPERFAVGTVTVGCPPDFYNQHGQDWGQPPFNPVYMNATGYEVYRDMVHNMFTRAGAIRIDHVLGMFRLWWIPQGKGARGGAYVRYDHEAMLAILSIEATRADGMVIGEDLGTVPDYVRQVLADHGVLGTTVEWFARVDDSPNAGDPYASPETYRKYSLASVTTHDLPPTAGYLKFEHVKLREELGLLGEPVESFQRSADAERQAMLDLLVSGGWLPQEAADDVDGHIQEIVEAMHAMLKDAPSLLLQAALVDGTGECRSQNQPGTSTEYPNWRIPLTDEHGKVVPTGEVFDLPRVMSLSKIMNR</sequence>
<evidence type="ECO:0000259" key="11">
    <source>
        <dbReference type="Pfam" id="PF21226"/>
    </source>
</evidence>
<dbReference type="RefSeq" id="WP_033515689.1">
    <property type="nucleotide sequence ID" value="NZ_JGYV01000005.1"/>
</dbReference>
<dbReference type="GO" id="GO:0004134">
    <property type="term" value="F:4-alpha-glucanotransferase activity"/>
    <property type="evidence" value="ECO:0007669"/>
    <property type="project" value="UniProtKB-EC"/>
</dbReference>
<evidence type="ECO:0000256" key="7">
    <source>
        <dbReference type="ARBA" id="ARBA00023277"/>
    </source>
</evidence>
<keyword evidence="13" id="KW-1185">Reference proteome</keyword>
<dbReference type="GO" id="GO:0005975">
    <property type="term" value="P:carbohydrate metabolic process"/>
    <property type="evidence" value="ECO:0007669"/>
    <property type="project" value="InterPro"/>
</dbReference>
<evidence type="ECO:0000256" key="4">
    <source>
        <dbReference type="ARBA" id="ARBA00020295"/>
    </source>
</evidence>
<evidence type="ECO:0000313" key="13">
    <source>
        <dbReference type="Proteomes" id="UP000029067"/>
    </source>
</evidence>
<comment type="catalytic activity">
    <reaction evidence="1 10">
        <text>Transfers a segment of a (1-&gt;4)-alpha-D-glucan to a new position in an acceptor, which may be glucose or a (1-&gt;4)-alpha-D-glucan.</text>
        <dbReference type="EC" id="2.4.1.25"/>
    </reaction>
</comment>
<keyword evidence="6 10" id="KW-0808">Transferase</keyword>
<dbReference type="InterPro" id="IPR003385">
    <property type="entry name" value="Glyco_hydro_77"/>
</dbReference>
<evidence type="ECO:0000256" key="3">
    <source>
        <dbReference type="ARBA" id="ARBA00012560"/>
    </source>
</evidence>
<feature type="domain" description="MalQ N-terminal beta-sandwich" evidence="11">
    <location>
        <begin position="85"/>
        <end position="169"/>
    </location>
</feature>
<protein>
    <recommendedName>
        <fullName evidence="4 10">4-alpha-glucanotransferase</fullName>
        <ecNumber evidence="3 10">2.4.1.25</ecNumber>
    </recommendedName>
    <alternativeName>
        <fullName evidence="8 10">Amylomaltase</fullName>
    </alternativeName>
    <alternativeName>
        <fullName evidence="9 10">Disproportionating enzyme</fullName>
    </alternativeName>
</protein>
<evidence type="ECO:0000256" key="6">
    <source>
        <dbReference type="ARBA" id="ARBA00022679"/>
    </source>
</evidence>
<dbReference type="EMBL" id="JGYV01000005">
    <property type="protein sequence ID" value="KFI64163.1"/>
    <property type="molecule type" value="Genomic_DNA"/>
</dbReference>
<proteinExistence type="inferred from homology"/>
<dbReference type="AlphaFoldDB" id="A0A087AZG3"/>
<keyword evidence="5 10" id="KW-0328">Glycosyltransferase</keyword>
<accession>A0A087AZG3</accession>
<comment type="similarity">
    <text evidence="2 10">Belongs to the disproportionating enzyme family.</text>
</comment>